<accession>A0A926I3Z5</accession>
<evidence type="ECO:0000256" key="4">
    <source>
        <dbReference type="ARBA" id="ARBA00020295"/>
    </source>
</evidence>
<dbReference type="GO" id="GO:0004134">
    <property type="term" value="F:4-alpha-glucanotransferase activity"/>
    <property type="evidence" value="ECO:0007669"/>
    <property type="project" value="UniProtKB-EC"/>
</dbReference>
<reference evidence="11" key="1">
    <citation type="submission" date="2020-08" db="EMBL/GenBank/DDBJ databases">
        <title>Genome public.</title>
        <authorList>
            <person name="Liu C."/>
            <person name="Sun Q."/>
        </authorList>
    </citation>
    <scope>NUCLEOTIDE SEQUENCE</scope>
    <source>
        <strain evidence="11">NSJ-31</strain>
    </source>
</reference>
<comment type="catalytic activity">
    <reaction evidence="1 10">
        <text>Transfers a segment of a (1-&gt;4)-alpha-D-glucan to a new position in an acceptor, which may be glucose or a (1-&gt;4)-alpha-D-glucan.</text>
        <dbReference type="EC" id="2.4.1.25"/>
    </reaction>
</comment>
<evidence type="ECO:0000256" key="2">
    <source>
        <dbReference type="ARBA" id="ARBA00005684"/>
    </source>
</evidence>
<dbReference type="NCBIfam" id="NF011080">
    <property type="entry name" value="PRK14508.1-3"/>
    <property type="match status" value="1"/>
</dbReference>
<dbReference type="Pfam" id="PF02446">
    <property type="entry name" value="Glyco_hydro_77"/>
    <property type="match status" value="1"/>
</dbReference>
<evidence type="ECO:0000256" key="6">
    <source>
        <dbReference type="ARBA" id="ARBA00022679"/>
    </source>
</evidence>
<dbReference type="Gene3D" id="3.20.20.80">
    <property type="entry name" value="Glycosidases"/>
    <property type="match status" value="1"/>
</dbReference>
<sequence>MRTCGILMPLFSLPSPHGIGTLGRGAYRFVDFLRESGQHYWQLLPIGPTGYGDSPYQSFCAFAGNPYFIDPNRLEEDGLLTRAEIEAADCECDPGRIDYQMLYQRRFALLRQAAGRLNPAASDFKRFCGGNSFWLEDYALFMALKRAHGEASWQDWPEAYRMRQESALERARSMLAEEIFFWKAVQFLFDRQYRQLKRYANQNEIELVGDIPIYVSPDSSELWAQSELFQTTPDRTLSRVAGVPPDGFSADGQVWGNPLYDWKRHKEEDFAWWIRRLRHAGGIYDVVRIDHFRGFAGYFSIPAGEDTAKNGRWETGPGIPFLHAIRRALPDLRIIAEDLGYLTDDVRKLLQASGYPGMKLLQFAFDSREASDYLPHHYGRNSVVYTGTHDNTTTRDWQESAPPDDVALARDYLNAPPGSDLTEAMIRAALASVCDTAIIPLPDWLNLGREGRINTPSTLGGNWVWRCAPNALTGELSERILHLTRLYGR</sequence>
<comment type="caution">
    <text evidence="11">The sequence shown here is derived from an EMBL/GenBank/DDBJ whole genome shotgun (WGS) entry which is preliminary data.</text>
</comment>
<dbReference type="GO" id="GO:0005975">
    <property type="term" value="P:carbohydrate metabolic process"/>
    <property type="evidence" value="ECO:0007669"/>
    <property type="project" value="InterPro"/>
</dbReference>
<evidence type="ECO:0000256" key="3">
    <source>
        <dbReference type="ARBA" id="ARBA00012560"/>
    </source>
</evidence>
<comment type="similarity">
    <text evidence="2 10">Belongs to the disproportionating enzyme family.</text>
</comment>
<dbReference type="NCBIfam" id="TIGR00217">
    <property type="entry name" value="malQ"/>
    <property type="match status" value="1"/>
</dbReference>
<evidence type="ECO:0000256" key="7">
    <source>
        <dbReference type="ARBA" id="ARBA00023277"/>
    </source>
</evidence>
<evidence type="ECO:0000313" key="11">
    <source>
        <dbReference type="EMBL" id="MBC8546018.1"/>
    </source>
</evidence>
<dbReference type="EMBL" id="JACRST010000003">
    <property type="protein sequence ID" value="MBC8546018.1"/>
    <property type="molecule type" value="Genomic_DNA"/>
</dbReference>
<dbReference type="InterPro" id="IPR017853">
    <property type="entry name" value="GH"/>
</dbReference>
<dbReference type="PANTHER" id="PTHR32438">
    <property type="entry name" value="4-ALPHA-GLUCANOTRANSFERASE DPE1, CHLOROPLASTIC/AMYLOPLASTIC"/>
    <property type="match status" value="1"/>
</dbReference>
<dbReference type="Proteomes" id="UP000653127">
    <property type="component" value="Unassembled WGS sequence"/>
</dbReference>
<keyword evidence="7 10" id="KW-0119">Carbohydrate metabolism</keyword>
<keyword evidence="6 10" id="KW-0808">Transferase</keyword>
<keyword evidence="12" id="KW-1185">Reference proteome</keyword>
<name>A0A926I3Z5_9FIRM</name>
<evidence type="ECO:0000256" key="8">
    <source>
        <dbReference type="ARBA" id="ARBA00031423"/>
    </source>
</evidence>
<dbReference type="PANTHER" id="PTHR32438:SF5">
    <property type="entry name" value="4-ALPHA-GLUCANOTRANSFERASE DPE1, CHLOROPLASTIC_AMYLOPLASTIC"/>
    <property type="match status" value="1"/>
</dbReference>
<evidence type="ECO:0000313" key="12">
    <source>
        <dbReference type="Proteomes" id="UP000653127"/>
    </source>
</evidence>
<dbReference type="SUPFAM" id="SSF51445">
    <property type="entry name" value="(Trans)glycosidases"/>
    <property type="match status" value="1"/>
</dbReference>
<dbReference type="AlphaFoldDB" id="A0A926I3Z5"/>
<proteinExistence type="inferred from homology"/>
<protein>
    <recommendedName>
        <fullName evidence="4 10">4-alpha-glucanotransferase</fullName>
        <ecNumber evidence="3 10">2.4.1.25</ecNumber>
    </recommendedName>
    <alternativeName>
        <fullName evidence="8 10">Amylomaltase</fullName>
    </alternativeName>
    <alternativeName>
        <fullName evidence="9 10">Disproportionating enzyme</fullName>
    </alternativeName>
</protein>
<dbReference type="EC" id="2.4.1.25" evidence="3 10"/>
<keyword evidence="5 10" id="KW-0328">Glycosyltransferase</keyword>
<dbReference type="InterPro" id="IPR003385">
    <property type="entry name" value="Glyco_hydro_77"/>
</dbReference>
<evidence type="ECO:0000256" key="5">
    <source>
        <dbReference type="ARBA" id="ARBA00022676"/>
    </source>
</evidence>
<organism evidence="11 12">
    <name type="scientific">Ligaoa zhengdingensis</name>
    <dbReference type="NCBI Taxonomy" id="2763658"/>
    <lineage>
        <taxon>Bacteria</taxon>
        <taxon>Bacillati</taxon>
        <taxon>Bacillota</taxon>
        <taxon>Clostridia</taxon>
        <taxon>Eubacteriales</taxon>
        <taxon>Oscillospiraceae</taxon>
        <taxon>Ligaoa</taxon>
    </lineage>
</organism>
<evidence type="ECO:0000256" key="9">
    <source>
        <dbReference type="ARBA" id="ARBA00031501"/>
    </source>
</evidence>
<gene>
    <name evidence="11" type="primary">malQ</name>
    <name evidence="11" type="ORF">H8711_03590</name>
</gene>
<evidence type="ECO:0000256" key="10">
    <source>
        <dbReference type="RuleBase" id="RU361207"/>
    </source>
</evidence>
<evidence type="ECO:0000256" key="1">
    <source>
        <dbReference type="ARBA" id="ARBA00000439"/>
    </source>
</evidence>